<dbReference type="Proteomes" id="UP000237000">
    <property type="component" value="Unassembled WGS sequence"/>
</dbReference>
<organism evidence="1 2">
    <name type="scientific">Trema orientale</name>
    <name type="common">Charcoal tree</name>
    <name type="synonym">Celtis orientalis</name>
    <dbReference type="NCBI Taxonomy" id="63057"/>
    <lineage>
        <taxon>Eukaryota</taxon>
        <taxon>Viridiplantae</taxon>
        <taxon>Streptophyta</taxon>
        <taxon>Embryophyta</taxon>
        <taxon>Tracheophyta</taxon>
        <taxon>Spermatophyta</taxon>
        <taxon>Magnoliopsida</taxon>
        <taxon>eudicotyledons</taxon>
        <taxon>Gunneridae</taxon>
        <taxon>Pentapetalae</taxon>
        <taxon>rosids</taxon>
        <taxon>fabids</taxon>
        <taxon>Rosales</taxon>
        <taxon>Cannabaceae</taxon>
        <taxon>Trema</taxon>
    </lineage>
</organism>
<evidence type="ECO:0000313" key="1">
    <source>
        <dbReference type="EMBL" id="PON91636.1"/>
    </source>
</evidence>
<name>A0A2P5F1G8_TREOI</name>
<dbReference type="InParanoid" id="A0A2P5F1G8"/>
<evidence type="ECO:0000313" key="2">
    <source>
        <dbReference type="Proteomes" id="UP000237000"/>
    </source>
</evidence>
<accession>A0A2P5F1G8</accession>
<proteinExistence type="predicted"/>
<comment type="caution">
    <text evidence="1">The sequence shown here is derived from an EMBL/GenBank/DDBJ whole genome shotgun (WGS) entry which is preliminary data.</text>
</comment>
<protein>
    <submittedName>
        <fullName evidence="1">Uncharacterized protein</fullName>
    </submittedName>
</protein>
<reference evidence="2" key="1">
    <citation type="submission" date="2016-06" db="EMBL/GenBank/DDBJ databases">
        <title>Parallel loss of symbiosis genes in relatives of nitrogen-fixing non-legume Parasponia.</title>
        <authorList>
            <person name="Van Velzen R."/>
            <person name="Holmer R."/>
            <person name="Bu F."/>
            <person name="Rutten L."/>
            <person name="Van Zeijl A."/>
            <person name="Liu W."/>
            <person name="Santuari L."/>
            <person name="Cao Q."/>
            <person name="Sharma T."/>
            <person name="Shen D."/>
            <person name="Roswanjaya Y."/>
            <person name="Wardhani T."/>
            <person name="Kalhor M.S."/>
            <person name="Jansen J."/>
            <person name="Van den Hoogen J."/>
            <person name="Gungor B."/>
            <person name="Hartog M."/>
            <person name="Hontelez J."/>
            <person name="Verver J."/>
            <person name="Yang W.-C."/>
            <person name="Schijlen E."/>
            <person name="Repin R."/>
            <person name="Schilthuizen M."/>
            <person name="Schranz E."/>
            <person name="Heidstra R."/>
            <person name="Miyata K."/>
            <person name="Fedorova E."/>
            <person name="Kohlen W."/>
            <person name="Bisseling T."/>
            <person name="Smit S."/>
            <person name="Geurts R."/>
        </authorList>
    </citation>
    <scope>NUCLEOTIDE SEQUENCE [LARGE SCALE GENOMIC DNA]</scope>
    <source>
        <strain evidence="2">cv. RG33-2</strain>
    </source>
</reference>
<sequence length="122" mass="13698">MVTLSNLSDFFKFPTSPTNAVDDLPKLIDDTLSLTELEGKVTEIIEEILVHEGVTSDNVLIGCLLTQKGENKANLKAAILRTWRCRFKILTMTYSCSTLGELGVSWPFERLRVSNVTTNYKK</sequence>
<keyword evidence="2" id="KW-1185">Reference proteome</keyword>
<dbReference type="EMBL" id="JXTC01000073">
    <property type="protein sequence ID" value="PON91636.1"/>
    <property type="molecule type" value="Genomic_DNA"/>
</dbReference>
<gene>
    <name evidence="1" type="ORF">TorRG33x02_126750</name>
</gene>
<dbReference type="AlphaFoldDB" id="A0A2P5F1G8"/>